<keyword evidence="5" id="KW-1185">Reference proteome</keyword>
<feature type="signal peptide" evidence="2">
    <location>
        <begin position="1"/>
        <end position="26"/>
    </location>
</feature>
<feature type="domain" description="Peptidase M12A" evidence="3">
    <location>
        <begin position="77"/>
        <end position="273"/>
    </location>
</feature>
<feature type="binding site" evidence="1">
    <location>
        <position position="174"/>
    </location>
    <ligand>
        <name>Zn(2+)</name>
        <dbReference type="ChEBI" id="CHEBI:29105"/>
        <note>catalytic</note>
    </ligand>
</feature>
<gene>
    <name evidence="4" type="ORF">ACCI51_09970</name>
</gene>
<comment type="caution">
    <text evidence="1">Lacks conserved residue(s) required for the propagation of feature annotation.</text>
</comment>
<dbReference type="SMART" id="SM00235">
    <property type="entry name" value="ZnMc"/>
    <property type="match status" value="1"/>
</dbReference>
<protein>
    <submittedName>
        <fullName evidence="4">Pre-peptidase C-terminal domain-containing protein</fullName>
    </submittedName>
</protein>
<proteinExistence type="predicted"/>
<dbReference type="Pfam" id="PF04151">
    <property type="entry name" value="PPC"/>
    <property type="match status" value="3"/>
</dbReference>
<dbReference type="Gene3D" id="2.60.120.380">
    <property type="match status" value="3"/>
</dbReference>
<keyword evidence="1" id="KW-0862">Zinc</keyword>
<dbReference type="SUPFAM" id="SSF55486">
    <property type="entry name" value="Metalloproteases ('zincins'), catalytic domain"/>
    <property type="match status" value="1"/>
</dbReference>
<comment type="cofactor">
    <cofactor evidence="1">
        <name>Zn(2+)</name>
        <dbReference type="ChEBI" id="CHEBI:29105"/>
    </cofactor>
    <text evidence="1">Binds 1 zinc ion per subunit.</text>
</comment>
<dbReference type="PRINTS" id="PR00480">
    <property type="entry name" value="ASTACIN"/>
</dbReference>
<dbReference type="InterPro" id="IPR032675">
    <property type="entry name" value="LRR_dom_sf"/>
</dbReference>
<comment type="caution">
    <text evidence="4">The sequence shown here is derived from an EMBL/GenBank/DDBJ whole genome shotgun (WGS) entry which is preliminary data.</text>
</comment>
<dbReference type="RefSeq" id="WP_371843458.1">
    <property type="nucleotide sequence ID" value="NZ_JBGMEL010000008.1"/>
</dbReference>
<feature type="binding site" evidence="1">
    <location>
        <position position="180"/>
    </location>
    <ligand>
        <name>Zn(2+)</name>
        <dbReference type="ChEBI" id="CHEBI:29105"/>
        <note>catalytic</note>
    </ligand>
</feature>
<organism evidence="4 5">
    <name type="scientific">Microbulbifer echini</name>
    <dbReference type="NCBI Taxonomy" id="1529067"/>
    <lineage>
        <taxon>Bacteria</taxon>
        <taxon>Pseudomonadati</taxon>
        <taxon>Pseudomonadota</taxon>
        <taxon>Gammaproteobacteria</taxon>
        <taxon>Cellvibrionales</taxon>
        <taxon>Microbulbiferaceae</taxon>
        <taxon>Microbulbifer</taxon>
    </lineage>
</organism>
<accession>A0ABV4NNN7</accession>
<keyword evidence="1" id="KW-0645">Protease</keyword>
<dbReference type="InterPro" id="IPR006026">
    <property type="entry name" value="Peptidase_Metallo"/>
</dbReference>
<reference evidence="4 5" key="1">
    <citation type="submission" date="2024-08" db="EMBL/GenBank/DDBJ databases">
        <authorList>
            <person name="Ishaq N."/>
        </authorList>
    </citation>
    <scope>NUCLEOTIDE SEQUENCE [LARGE SCALE GENOMIC DNA]</scope>
    <source>
        <strain evidence="4 5">JCM 30400</strain>
    </source>
</reference>
<keyword evidence="1" id="KW-0482">Metalloprotease</keyword>
<dbReference type="Proteomes" id="UP001569414">
    <property type="component" value="Unassembled WGS sequence"/>
</dbReference>
<dbReference type="Gene3D" id="3.80.10.10">
    <property type="entry name" value="Ribonuclease Inhibitor"/>
    <property type="match status" value="1"/>
</dbReference>
<evidence type="ECO:0000313" key="4">
    <source>
        <dbReference type="EMBL" id="MFA0790870.1"/>
    </source>
</evidence>
<feature type="binding site" evidence="1">
    <location>
        <position position="170"/>
    </location>
    <ligand>
        <name>Zn(2+)</name>
        <dbReference type="ChEBI" id="CHEBI:29105"/>
        <note>catalytic</note>
    </ligand>
</feature>
<evidence type="ECO:0000256" key="2">
    <source>
        <dbReference type="SAM" id="SignalP"/>
    </source>
</evidence>
<feature type="active site" evidence="1">
    <location>
        <position position="171"/>
    </location>
</feature>
<dbReference type="InterPro" id="IPR001506">
    <property type="entry name" value="Peptidase_M12A"/>
</dbReference>
<dbReference type="Gene3D" id="3.40.390.10">
    <property type="entry name" value="Collagenase (Catalytic Domain)"/>
    <property type="match status" value="1"/>
</dbReference>
<keyword evidence="1" id="KW-0378">Hydrolase</keyword>
<dbReference type="InterPro" id="IPR024079">
    <property type="entry name" value="MetalloPept_cat_dom_sf"/>
</dbReference>
<dbReference type="EMBL" id="JBGMEL010000008">
    <property type="protein sequence ID" value="MFA0790870.1"/>
    <property type="molecule type" value="Genomic_DNA"/>
</dbReference>
<keyword evidence="2" id="KW-0732">Signal</keyword>
<keyword evidence="1" id="KW-0479">Metal-binding</keyword>
<dbReference type="Pfam" id="PF01400">
    <property type="entry name" value="Astacin"/>
    <property type="match status" value="1"/>
</dbReference>
<sequence length="744" mass="82547">MKKITDAVLGVSTALALMGHSTMASSQVETSMTPNFTAFEFAQLEEQFTAKRVIVDGKLYQLTGDMLELIQQNPEQVGIMSAFEISANKWPNGIVYYDFYEGVTEENQQNFVDATKVWEEIADLQFVQRTDQTDYIYVRNGSENRSMVGMSGGGQFFSLSDWDSKYIIVHELGHAIGMRHEQQRSDRDKYVDIVEENIKPAYIYNFDIRQSHNYSEYDFLSVMHYPSHAYTVNGQATIVPKSGYEHFSDVMAQRVDLGGGDQVGAASHYGTVNINIPDPAFKSYLLTFFDMDGNGEISSLEAAEVEEIRTPGNGKIQSLEGVHLFRYLKHLTAANENLTQIAELPKRLETLNVSGNYLASAQFSWVINKPFLSNVDATNNLLDIYSCEILTFINGVLEEGGIQYNPVKGGGSFVCDAEAEQILISGKPRVDLRGKGEKIFHIDVPEGTQKLTVLTEESEVENETSGEMNVYVAFDREPSVMDFDFKSENAGNNENIQITLPNSGRWYVLLSPIERSFEGVNLTAAVDLKGEPANELINQAPINGLGAGAGEALYYTITVPENAADLQFEMRGGSGDADLYVRFGSKPTKSVYDYRPYLEGNEEAVTIANPKAGVWHIMLLGYTDFDQVTLVGAYSELPSEYLIAGETVRDLDGKAGDEQIFMLQVPEGAAKLSVKTGLSLVDSSGDADLYIKFGEQASENNADYVSDRWSSYESIEVNAPKAGIWYVTVQGYTGFKNIWLSVDY</sequence>
<dbReference type="InterPro" id="IPR034035">
    <property type="entry name" value="Astacin-like_dom"/>
</dbReference>
<dbReference type="PANTHER" id="PTHR10127:SF850">
    <property type="entry name" value="METALLOENDOPEPTIDASE"/>
    <property type="match status" value="1"/>
</dbReference>
<dbReference type="PANTHER" id="PTHR10127">
    <property type="entry name" value="DISCOIDIN, CUB, EGF, LAMININ , AND ZINC METALLOPROTEASE DOMAIN CONTAINING"/>
    <property type="match status" value="1"/>
</dbReference>
<evidence type="ECO:0000259" key="3">
    <source>
        <dbReference type="PROSITE" id="PS51864"/>
    </source>
</evidence>
<dbReference type="InterPro" id="IPR007280">
    <property type="entry name" value="Peptidase_C_arc/bac"/>
</dbReference>
<dbReference type="CDD" id="cd04280">
    <property type="entry name" value="ZnMc_astacin_like"/>
    <property type="match status" value="1"/>
</dbReference>
<evidence type="ECO:0000256" key="1">
    <source>
        <dbReference type="PROSITE-ProRule" id="PRU01211"/>
    </source>
</evidence>
<dbReference type="SUPFAM" id="SSF52058">
    <property type="entry name" value="L domain-like"/>
    <property type="match status" value="1"/>
</dbReference>
<name>A0ABV4NNN7_9GAMM</name>
<evidence type="ECO:0000313" key="5">
    <source>
        <dbReference type="Proteomes" id="UP001569414"/>
    </source>
</evidence>
<dbReference type="PROSITE" id="PS51864">
    <property type="entry name" value="ASTACIN"/>
    <property type="match status" value="1"/>
</dbReference>
<feature type="chain" id="PRO_5046908692" evidence="2">
    <location>
        <begin position="27"/>
        <end position="744"/>
    </location>
</feature>